<feature type="signal peptide" evidence="6">
    <location>
        <begin position="1"/>
        <end position="34"/>
    </location>
</feature>
<keyword evidence="4" id="KW-0175">Coiled coil</keyword>
<dbReference type="Gene3D" id="3.30.565.10">
    <property type="entry name" value="Histidine kinase-like ATPase, C-terminal domain"/>
    <property type="match status" value="1"/>
</dbReference>
<dbReference type="EMBL" id="JAACJS010000011">
    <property type="protein sequence ID" value="NCI49510.1"/>
    <property type="molecule type" value="Genomic_DNA"/>
</dbReference>
<dbReference type="Proteomes" id="UP000753802">
    <property type="component" value="Unassembled WGS sequence"/>
</dbReference>
<dbReference type="Pfam" id="PF07696">
    <property type="entry name" value="7TMR-DISMED2"/>
    <property type="match status" value="1"/>
</dbReference>
<evidence type="ECO:0000313" key="9">
    <source>
        <dbReference type="Proteomes" id="UP000753802"/>
    </source>
</evidence>
<proteinExistence type="predicted"/>
<dbReference type="InterPro" id="IPR003661">
    <property type="entry name" value="HisK_dim/P_dom"/>
</dbReference>
<dbReference type="EC" id="2.7.13.3" evidence="2"/>
<evidence type="ECO:0000256" key="3">
    <source>
        <dbReference type="ARBA" id="ARBA00022553"/>
    </source>
</evidence>
<dbReference type="SMART" id="SM00388">
    <property type="entry name" value="HisKA"/>
    <property type="match status" value="1"/>
</dbReference>
<evidence type="ECO:0000256" key="4">
    <source>
        <dbReference type="SAM" id="Coils"/>
    </source>
</evidence>
<keyword evidence="5" id="KW-0812">Transmembrane</keyword>
<dbReference type="Gene3D" id="1.10.287.130">
    <property type="match status" value="1"/>
</dbReference>
<dbReference type="Pfam" id="PF07695">
    <property type="entry name" value="7TMR-DISM_7TM"/>
    <property type="match status" value="1"/>
</dbReference>
<gene>
    <name evidence="8" type="ORF">GWC95_06220</name>
</gene>
<dbReference type="InterPro" id="IPR011622">
    <property type="entry name" value="7TMR_DISM_rcpt_extracell_dom2"/>
</dbReference>
<feature type="coiled-coil region" evidence="4">
    <location>
        <begin position="412"/>
        <end position="457"/>
    </location>
</feature>
<evidence type="ECO:0000259" key="7">
    <source>
        <dbReference type="PROSITE" id="PS50109"/>
    </source>
</evidence>
<dbReference type="PANTHER" id="PTHR43065:SF50">
    <property type="entry name" value="HISTIDINE KINASE"/>
    <property type="match status" value="1"/>
</dbReference>
<sequence>MYSERRHRFFFTAHFVKQWLLLLSFVVPASFSFAQQAIITDRSPAYTISANMDELVDKTNALTAEQVVQRKDFVNTQGRIPIYPNDIKNVWFRFSVSNNSGAARLFLNIAFSNLSHVTLYRVDGSKPVLLEEQGNAIPVSNRFAGSPNFVFDLKSPPGTTAQYLLHVNSTHPIIVPARVLTTDGLYADVNLQNIITSLYLGVLAVMFLYNLFLFFATRDNSYIFYVAYIFLLALAQTTFTGYEAKYLWPNNPGLNKYAVVITSILSSAAGLVFSMNFLRTKELAPRVHKWLQLLVLVYLVGLAGCLFSNVSVGYQILNFNGILGVISVLATSFYMARRNFRPAYFYLAAWMFFLITFVILILRNLAVLPYNNFTTYIIYVGSSLEVALLSIALADKINVLRREKEQSQAESLRRLEINQQLVKEQNITLERKVAERTEELQSSNNNLSVALQDLKDTQIQLVEAEKMASLGQLTAGIAHEINNPINFVKSNIKPLELDINDLIEIIDAYDGLHTAPEAEIQGKLAQIDKLKKQIDVSYVRDEIRSLVKGIHEGAERTAEIVKGLRTFSRLDESEVKIVDVHEGIDSTLVILKNAMPANITIKKDFQAHAEIECYPGKLNQVFMNILSNGIQAIKEKTEQGDESITITTRDLGDDKIQISIKDSGMGMTDEVRQKIFDPFFTTKEVGEGTGLGLSIVYKIIQKHEGKIEVVSSRGNGAEFILSLYRKLPPSAFD</sequence>
<dbReference type="PROSITE" id="PS50109">
    <property type="entry name" value="HIS_KIN"/>
    <property type="match status" value="1"/>
</dbReference>
<dbReference type="Gene3D" id="2.60.40.2380">
    <property type="match status" value="1"/>
</dbReference>
<keyword evidence="5" id="KW-0472">Membrane</keyword>
<dbReference type="InterPro" id="IPR003594">
    <property type="entry name" value="HATPase_dom"/>
</dbReference>
<reference evidence="8 9" key="1">
    <citation type="submission" date="2020-01" db="EMBL/GenBank/DDBJ databases">
        <title>Genome analysis.</title>
        <authorList>
            <person name="Wu S."/>
            <person name="Wang G."/>
        </authorList>
    </citation>
    <scope>NUCLEOTIDE SEQUENCE [LARGE SCALE GENOMIC DNA]</scope>
    <source>
        <strain evidence="8 9">SYL130</strain>
    </source>
</reference>
<dbReference type="PRINTS" id="PR00344">
    <property type="entry name" value="BCTRLSENSOR"/>
</dbReference>
<dbReference type="InterPro" id="IPR011623">
    <property type="entry name" value="7TMR_DISM_rcpt_extracell_dom1"/>
</dbReference>
<name>A0ABW9ZQY1_9BACT</name>
<dbReference type="InterPro" id="IPR004358">
    <property type="entry name" value="Sig_transdc_His_kin-like_C"/>
</dbReference>
<feature type="transmembrane region" description="Helical" evidence="5">
    <location>
        <begin position="257"/>
        <end position="278"/>
    </location>
</feature>
<feature type="transmembrane region" description="Helical" evidence="5">
    <location>
        <begin position="198"/>
        <end position="215"/>
    </location>
</feature>
<dbReference type="SUPFAM" id="SSF55874">
    <property type="entry name" value="ATPase domain of HSP90 chaperone/DNA topoisomerase II/histidine kinase"/>
    <property type="match status" value="1"/>
</dbReference>
<comment type="caution">
    <text evidence="8">The sequence shown here is derived from an EMBL/GenBank/DDBJ whole genome shotgun (WGS) entry which is preliminary data.</text>
</comment>
<feature type="transmembrane region" description="Helical" evidence="5">
    <location>
        <begin position="222"/>
        <end position="242"/>
    </location>
</feature>
<comment type="catalytic activity">
    <reaction evidence="1">
        <text>ATP + protein L-histidine = ADP + protein N-phospho-L-histidine.</text>
        <dbReference type="EC" id="2.7.13.3"/>
    </reaction>
</comment>
<feature type="transmembrane region" description="Helical" evidence="5">
    <location>
        <begin position="374"/>
        <end position="394"/>
    </location>
</feature>
<dbReference type="CDD" id="cd00082">
    <property type="entry name" value="HisKA"/>
    <property type="match status" value="1"/>
</dbReference>
<dbReference type="SUPFAM" id="SSF47384">
    <property type="entry name" value="Homodimeric domain of signal transducing histidine kinase"/>
    <property type="match status" value="1"/>
</dbReference>
<evidence type="ECO:0000256" key="1">
    <source>
        <dbReference type="ARBA" id="ARBA00000085"/>
    </source>
</evidence>
<dbReference type="InterPro" id="IPR036890">
    <property type="entry name" value="HATPase_C_sf"/>
</dbReference>
<evidence type="ECO:0000256" key="2">
    <source>
        <dbReference type="ARBA" id="ARBA00012438"/>
    </source>
</evidence>
<dbReference type="PANTHER" id="PTHR43065">
    <property type="entry name" value="SENSOR HISTIDINE KINASE"/>
    <property type="match status" value="1"/>
</dbReference>
<dbReference type="InterPro" id="IPR005467">
    <property type="entry name" value="His_kinase_dom"/>
</dbReference>
<organism evidence="8 9">
    <name type="scientific">Sediminibacterium roseum</name>
    <dbReference type="NCBI Taxonomy" id="1978412"/>
    <lineage>
        <taxon>Bacteria</taxon>
        <taxon>Pseudomonadati</taxon>
        <taxon>Bacteroidota</taxon>
        <taxon>Chitinophagia</taxon>
        <taxon>Chitinophagales</taxon>
        <taxon>Chitinophagaceae</taxon>
        <taxon>Sediminibacterium</taxon>
    </lineage>
</organism>
<feature type="transmembrane region" description="Helical" evidence="5">
    <location>
        <begin position="290"/>
        <end position="310"/>
    </location>
</feature>
<keyword evidence="5" id="KW-1133">Transmembrane helix</keyword>
<accession>A0ABW9ZQY1</accession>
<evidence type="ECO:0000313" key="8">
    <source>
        <dbReference type="EMBL" id="NCI49510.1"/>
    </source>
</evidence>
<feature type="transmembrane region" description="Helical" evidence="5">
    <location>
        <begin position="343"/>
        <end position="362"/>
    </location>
</feature>
<keyword evidence="3" id="KW-0597">Phosphoprotein</keyword>
<feature type="domain" description="Histidine kinase" evidence="7">
    <location>
        <begin position="476"/>
        <end position="727"/>
    </location>
</feature>
<evidence type="ECO:0000256" key="5">
    <source>
        <dbReference type="SAM" id="Phobius"/>
    </source>
</evidence>
<dbReference type="Pfam" id="PF02518">
    <property type="entry name" value="HATPase_c"/>
    <property type="match status" value="1"/>
</dbReference>
<protein>
    <recommendedName>
        <fullName evidence="2">histidine kinase</fullName>
        <ecNumber evidence="2">2.7.13.3</ecNumber>
    </recommendedName>
</protein>
<dbReference type="SMART" id="SM00387">
    <property type="entry name" value="HATPase_c"/>
    <property type="match status" value="1"/>
</dbReference>
<dbReference type="RefSeq" id="WP_161817825.1">
    <property type="nucleotide sequence ID" value="NZ_JAACJS010000011.1"/>
</dbReference>
<feature type="transmembrane region" description="Helical" evidence="5">
    <location>
        <begin position="316"/>
        <end position="336"/>
    </location>
</feature>
<evidence type="ECO:0000256" key="6">
    <source>
        <dbReference type="SAM" id="SignalP"/>
    </source>
</evidence>
<dbReference type="InterPro" id="IPR036097">
    <property type="entry name" value="HisK_dim/P_sf"/>
</dbReference>
<keyword evidence="6" id="KW-0732">Signal</keyword>
<keyword evidence="9" id="KW-1185">Reference proteome</keyword>
<feature type="chain" id="PRO_5047189549" description="histidine kinase" evidence="6">
    <location>
        <begin position="35"/>
        <end position="733"/>
    </location>
</feature>